<dbReference type="AlphaFoldDB" id="G0PHW4"/>
<proteinExistence type="predicted"/>
<dbReference type="EMBL" id="GL380514">
    <property type="protein sequence ID" value="EGT57069.1"/>
    <property type="molecule type" value="Genomic_DNA"/>
</dbReference>
<organism evidence="2">
    <name type="scientific">Caenorhabditis brenneri</name>
    <name type="common">Nematode worm</name>
    <dbReference type="NCBI Taxonomy" id="135651"/>
    <lineage>
        <taxon>Eukaryota</taxon>
        <taxon>Metazoa</taxon>
        <taxon>Ecdysozoa</taxon>
        <taxon>Nematoda</taxon>
        <taxon>Chromadorea</taxon>
        <taxon>Rhabditida</taxon>
        <taxon>Rhabditina</taxon>
        <taxon>Rhabditomorpha</taxon>
        <taxon>Rhabditoidea</taxon>
        <taxon>Rhabditidae</taxon>
        <taxon>Peloderinae</taxon>
        <taxon>Caenorhabditis</taxon>
    </lineage>
</organism>
<protein>
    <submittedName>
        <fullName evidence="1">Uncharacterized protein</fullName>
    </submittedName>
</protein>
<evidence type="ECO:0000313" key="1">
    <source>
        <dbReference type="EMBL" id="EGT57069.1"/>
    </source>
</evidence>
<dbReference type="InParanoid" id="G0PHW4"/>
<name>G0PHW4_CAEBE</name>
<evidence type="ECO:0000313" key="2">
    <source>
        <dbReference type="Proteomes" id="UP000008068"/>
    </source>
</evidence>
<dbReference type="Proteomes" id="UP000008068">
    <property type="component" value="Unassembled WGS sequence"/>
</dbReference>
<keyword evidence="2" id="KW-1185">Reference proteome</keyword>
<dbReference type="HOGENOM" id="CLU_3070673_0_0_1"/>
<accession>G0PHW4</accession>
<sequence length="53" mass="6442">MDTDRDSYMVWKKKLEKVKNYIPKKKIQHSNLFFKFIEKSKADFSTMDVLLVK</sequence>
<gene>
    <name evidence="1" type="ORF">CAEBREN_04799</name>
</gene>
<reference evidence="2" key="1">
    <citation type="submission" date="2011-07" db="EMBL/GenBank/DDBJ databases">
        <authorList>
            <consortium name="Caenorhabditis brenneri Sequencing and Analysis Consortium"/>
            <person name="Wilson R.K."/>
        </authorList>
    </citation>
    <scope>NUCLEOTIDE SEQUENCE [LARGE SCALE GENOMIC DNA]</scope>
    <source>
        <strain evidence="2">PB2801</strain>
    </source>
</reference>